<dbReference type="STRING" id="320497.A0U93_03875"/>
<evidence type="ECO:0000256" key="4">
    <source>
        <dbReference type="RuleBase" id="RU004447"/>
    </source>
</evidence>
<dbReference type="PANTHER" id="PTHR11851">
    <property type="entry name" value="METALLOPROTEASE"/>
    <property type="match status" value="1"/>
</dbReference>
<name>A0A1U9KN50_9PROT</name>
<dbReference type="GO" id="GO:0006508">
    <property type="term" value="P:proteolysis"/>
    <property type="evidence" value="ECO:0007669"/>
    <property type="project" value="InterPro"/>
</dbReference>
<keyword evidence="3" id="KW-0378">Hydrolase</keyword>
<dbReference type="InterPro" id="IPR011765">
    <property type="entry name" value="Pept_M16_N"/>
</dbReference>
<dbReference type="KEGG" id="nch:A0U93_03875"/>
<reference evidence="5 6" key="1">
    <citation type="submission" date="2016-03" db="EMBL/GenBank/DDBJ databases">
        <title>Acetic acid bacteria sequencing.</title>
        <authorList>
            <person name="Brandt J."/>
            <person name="Jakob F."/>
            <person name="Vogel R.F."/>
        </authorList>
    </citation>
    <scope>NUCLEOTIDE SEQUENCE [LARGE SCALE GENOMIC DNA]</scope>
    <source>
        <strain evidence="5 6">NBRC 101099</strain>
    </source>
</reference>
<dbReference type="EMBL" id="CP014691">
    <property type="protein sequence ID" value="AQS87222.1"/>
    <property type="molecule type" value="Genomic_DNA"/>
</dbReference>
<keyword evidence="3" id="KW-0482">Metalloprotease</keyword>
<dbReference type="PROSITE" id="PS00143">
    <property type="entry name" value="INSULINASE"/>
    <property type="match status" value="1"/>
</dbReference>
<protein>
    <submittedName>
        <fullName evidence="5">Peptidase M16</fullName>
    </submittedName>
</protein>
<sequence>MTDPINVTRLPSGLTVVTERMERVETVSFGAYVSTGTRHESREENGVSHFLEHMAFKGTKRRSAARIAEEIENVGGHINAYTAREQTAYYVKLLKEDLSLGVDIIGDILTHSTFADDEIERERGVILQEIGQANDTPDDIIFDHFQETAFPDQPMGRPTLGTERLIAEMRRDTLLDYMQAHYTTQNMVVAAAGNLHHEQVLELVEAHFADMPQHATPATRASRYAGGELRVKRDLDQAHILLGFPSVAYGTPDFHAVMLLSTLLGGGMSSRLFQEIRERRGLVYSVYAFAQPFVDSGLFGIYAGTGEAQTAELVPAVLDELRKLGDGIDGAELARARAQVKSSLLMSLESTGSRCEQIARQMQIHGRIIPTQETVAKIDAVTEADIIAAAHRLFQGAPTLATIGPIDRMPSLASIRERLAA</sequence>
<dbReference type="AlphaFoldDB" id="A0A1U9KN50"/>
<dbReference type="GO" id="GO:0004222">
    <property type="term" value="F:metalloendopeptidase activity"/>
    <property type="evidence" value="ECO:0007669"/>
    <property type="project" value="InterPro"/>
</dbReference>
<dbReference type="InterPro" id="IPR001431">
    <property type="entry name" value="Pept_M16_Zn_BS"/>
</dbReference>
<comment type="similarity">
    <text evidence="2 4">Belongs to the peptidase M16 family.</text>
</comment>
<evidence type="ECO:0000313" key="5">
    <source>
        <dbReference type="EMBL" id="AQS87222.1"/>
    </source>
</evidence>
<dbReference type="GO" id="GO:0046872">
    <property type="term" value="F:metal ion binding"/>
    <property type="evidence" value="ECO:0007669"/>
    <property type="project" value="InterPro"/>
</dbReference>
<dbReference type="Pfam" id="PF05193">
    <property type="entry name" value="Peptidase_M16_C"/>
    <property type="match status" value="1"/>
</dbReference>
<dbReference type="InterPro" id="IPR050361">
    <property type="entry name" value="MPP/UQCRC_Complex"/>
</dbReference>
<evidence type="ECO:0000256" key="3">
    <source>
        <dbReference type="ARBA" id="ARBA00023049"/>
    </source>
</evidence>
<comment type="cofactor">
    <cofactor evidence="1">
        <name>Zn(2+)</name>
        <dbReference type="ChEBI" id="CHEBI:29105"/>
    </cofactor>
</comment>
<dbReference type="Gene3D" id="3.30.830.10">
    <property type="entry name" value="Metalloenzyme, LuxS/M16 peptidase-like"/>
    <property type="match status" value="2"/>
</dbReference>
<accession>A0A1U9KN50</accession>
<dbReference type="FunFam" id="3.30.830.10:FF:000008">
    <property type="entry name" value="Mitochondrial-processing peptidase subunit beta"/>
    <property type="match status" value="1"/>
</dbReference>
<dbReference type="InterPro" id="IPR011249">
    <property type="entry name" value="Metalloenz_LuxS/M16"/>
</dbReference>
<dbReference type="RefSeq" id="WP_077806194.1">
    <property type="nucleotide sequence ID" value="NZ_BJXS01000008.1"/>
</dbReference>
<keyword evidence="3" id="KW-0645">Protease</keyword>
<dbReference type="InterPro" id="IPR007863">
    <property type="entry name" value="Peptidase_M16_C"/>
</dbReference>
<dbReference type="SUPFAM" id="SSF63411">
    <property type="entry name" value="LuxS/MPP-like metallohydrolase"/>
    <property type="match status" value="2"/>
</dbReference>
<evidence type="ECO:0000256" key="2">
    <source>
        <dbReference type="ARBA" id="ARBA00007261"/>
    </source>
</evidence>
<keyword evidence="6" id="KW-1185">Reference proteome</keyword>
<gene>
    <name evidence="5" type="ORF">A0U93_03875</name>
</gene>
<dbReference type="Proteomes" id="UP000188604">
    <property type="component" value="Chromosome"/>
</dbReference>
<dbReference type="PANTHER" id="PTHR11851:SF49">
    <property type="entry name" value="MITOCHONDRIAL-PROCESSING PEPTIDASE SUBUNIT ALPHA"/>
    <property type="match status" value="1"/>
</dbReference>
<evidence type="ECO:0000313" key="6">
    <source>
        <dbReference type="Proteomes" id="UP000188604"/>
    </source>
</evidence>
<dbReference type="OrthoDB" id="9811314at2"/>
<organism evidence="5 6">
    <name type="scientific">Neoasaia chiangmaiensis</name>
    <dbReference type="NCBI Taxonomy" id="320497"/>
    <lineage>
        <taxon>Bacteria</taxon>
        <taxon>Pseudomonadati</taxon>
        <taxon>Pseudomonadota</taxon>
        <taxon>Alphaproteobacteria</taxon>
        <taxon>Acetobacterales</taxon>
        <taxon>Acetobacteraceae</taxon>
        <taxon>Neoasaia</taxon>
    </lineage>
</organism>
<proteinExistence type="inferred from homology"/>
<evidence type="ECO:0000256" key="1">
    <source>
        <dbReference type="ARBA" id="ARBA00001947"/>
    </source>
</evidence>
<dbReference type="Pfam" id="PF00675">
    <property type="entry name" value="Peptidase_M16"/>
    <property type="match status" value="1"/>
</dbReference>